<keyword evidence="5" id="KW-0460">Magnesium</keyword>
<feature type="non-terminal residue" evidence="10">
    <location>
        <position position="1"/>
    </location>
</feature>
<evidence type="ECO:0000256" key="2">
    <source>
        <dbReference type="ARBA" id="ARBA00022723"/>
    </source>
</evidence>
<dbReference type="Pfam" id="PF00690">
    <property type="entry name" value="Cation_ATPase_N"/>
    <property type="match status" value="1"/>
</dbReference>
<dbReference type="InterPro" id="IPR004014">
    <property type="entry name" value="ATPase_P-typ_cation-transptr_N"/>
</dbReference>
<name>A0A2G9QKC7_AQUCT</name>
<keyword evidence="8" id="KW-1133">Transmembrane helix</keyword>
<dbReference type="GO" id="GO:0140358">
    <property type="term" value="F:P-type transmembrane transporter activity"/>
    <property type="evidence" value="ECO:0007669"/>
    <property type="project" value="InterPro"/>
</dbReference>
<dbReference type="InterPro" id="IPR006544">
    <property type="entry name" value="P-type_TPase_V"/>
</dbReference>
<dbReference type="GO" id="GO:0046872">
    <property type="term" value="F:metal ion binding"/>
    <property type="evidence" value="ECO:0007669"/>
    <property type="project" value="UniProtKB-KW"/>
</dbReference>
<dbReference type="GO" id="GO:0010821">
    <property type="term" value="P:regulation of mitochondrion organization"/>
    <property type="evidence" value="ECO:0007669"/>
    <property type="project" value="TreeGrafter"/>
</dbReference>
<keyword evidence="2" id="KW-0479">Metal-binding</keyword>
<dbReference type="OrthoDB" id="48943at2759"/>
<dbReference type="EMBL" id="KV962847">
    <property type="protein sequence ID" value="PIO16070.1"/>
    <property type="molecule type" value="Genomic_DNA"/>
</dbReference>
<gene>
    <name evidence="10" type="ORF">AB205_0205710</name>
</gene>
<evidence type="ECO:0000256" key="6">
    <source>
        <dbReference type="ARBA" id="ARBA00022967"/>
    </source>
</evidence>
<dbReference type="SUPFAM" id="SSF81665">
    <property type="entry name" value="Calcium ATPase, transmembrane domain M"/>
    <property type="match status" value="1"/>
</dbReference>
<dbReference type="Proteomes" id="UP000228934">
    <property type="component" value="Unassembled WGS sequence"/>
</dbReference>
<dbReference type="GO" id="GO:0016243">
    <property type="term" value="P:regulation of autophagosome size"/>
    <property type="evidence" value="ECO:0007669"/>
    <property type="project" value="TreeGrafter"/>
</dbReference>
<evidence type="ECO:0000256" key="3">
    <source>
        <dbReference type="ARBA" id="ARBA00022741"/>
    </source>
</evidence>
<comment type="subcellular location">
    <subcellularLocation>
        <location evidence="1">Membrane</location>
        <topology evidence="1">Multi-pass membrane protein</topology>
    </subcellularLocation>
</comment>
<dbReference type="GO" id="GO:0006874">
    <property type="term" value="P:intracellular calcium ion homeostasis"/>
    <property type="evidence" value="ECO:0007669"/>
    <property type="project" value="TreeGrafter"/>
</dbReference>
<evidence type="ECO:0000259" key="9">
    <source>
        <dbReference type="Pfam" id="PF00690"/>
    </source>
</evidence>
<keyword evidence="8" id="KW-0472">Membrane</keyword>
<dbReference type="AlphaFoldDB" id="A0A2G9QKC7"/>
<feature type="non-terminal residue" evidence="10">
    <location>
        <position position="182"/>
    </location>
</feature>
<dbReference type="GO" id="GO:0031902">
    <property type="term" value="C:late endosome membrane"/>
    <property type="evidence" value="ECO:0007669"/>
    <property type="project" value="TreeGrafter"/>
</dbReference>
<keyword evidence="4" id="KW-0067">ATP-binding</keyword>
<evidence type="ECO:0000313" key="11">
    <source>
        <dbReference type="Proteomes" id="UP000228934"/>
    </source>
</evidence>
<keyword evidence="8" id="KW-0812">Transmembrane</keyword>
<evidence type="ECO:0000256" key="7">
    <source>
        <dbReference type="SAM" id="MobiDB-lite"/>
    </source>
</evidence>
<dbReference type="InterPro" id="IPR023298">
    <property type="entry name" value="ATPase_P-typ_TM_dom_sf"/>
</dbReference>
<dbReference type="GO" id="GO:0015203">
    <property type="term" value="F:polyamine transmembrane transporter activity"/>
    <property type="evidence" value="ECO:0007669"/>
    <property type="project" value="TreeGrafter"/>
</dbReference>
<keyword evidence="11" id="KW-1185">Reference proteome</keyword>
<feature type="region of interest" description="Disordered" evidence="7">
    <location>
        <begin position="1"/>
        <end position="27"/>
    </location>
</feature>
<evidence type="ECO:0000313" key="10">
    <source>
        <dbReference type="EMBL" id="PIO16070.1"/>
    </source>
</evidence>
<sequence>DGLGTVEEGEDQLSHPRSLYSESDGRDGAAVGGSVILGVGDEEEFRDTIQLHYKEEKHGLRYFVFEGMRYIWNERSKDFIKVRKLIYGQNEIDVPVKSYGQLLIEEILNPFYIFQLFSVVLWFCEQYYYYAVCIIIISFISVGVSLYETKKVRSQYPDSGGEMCVTKYRGVETEVIKECSDF</sequence>
<dbReference type="GO" id="GO:0019829">
    <property type="term" value="F:ATPase-coupled monoatomic cation transmembrane transporter activity"/>
    <property type="evidence" value="ECO:0007669"/>
    <property type="project" value="TreeGrafter"/>
</dbReference>
<dbReference type="GO" id="GO:0061909">
    <property type="term" value="P:autophagosome-lysosome fusion"/>
    <property type="evidence" value="ECO:0007669"/>
    <property type="project" value="TreeGrafter"/>
</dbReference>
<evidence type="ECO:0000256" key="8">
    <source>
        <dbReference type="SAM" id="Phobius"/>
    </source>
</evidence>
<feature type="transmembrane region" description="Helical" evidence="8">
    <location>
        <begin position="129"/>
        <end position="147"/>
    </location>
</feature>
<proteinExistence type="predicted"/>
<evidence type="ECO:0000256" key="1">
    <source>
        <dbReference type="ARBA" id="ARBA00004141"/>
    </source>
</evidence>
<organism evidence="10 11">
    <name type="scientific">Aquarana catesbeiana</name>
    <name type="common">American bullfrog</name>
    <name type="synonym">Rana catesbeiana</name>
    <dbReference type="NCBI Taxonomy" id="8400"/>
    <lineage>
        <taxon>Eukaryota</taxon>
        <taxon>Metazoa</taxon>
        <taxon>Chordata</taxon>
        <taxon>Craniata</taxon>
        <taxon>Vertebrata</taxon>
        <taxon>Euteleostomi</taxon>
        <taxon>Amphibia</taxon>
        <taxon>Batrachia</taxon>
        <taxon>Anura</taxon>
        <taxon>Neobatrachia</taxon>
        <taxon>Ranoidea</taxon>
        <taxon>Ranidae</taxon>
        <taxon>Aquarana</taxon>
    </lineage>
</organism>
<accession>A0A2G9QKC7</accession>
<keyword evidence="6" id="KW-1278">Translocase</keyword>
<keyword evidence="3" id="KW-0547">Nucleotide-binding</keyword>
<dbReference type="PANTHER" id="PTHR45630">
    <property type="entry name" value="CATION-TRANSPORTING ATPASE-RELATED"/>
    <property type="match status" value="1"/>
</dbReference>
<protein>
    <recommendedName>
        <fullName evidence="9">Cation-transporting P-type ATPase N-terminal domain-containing protein</fullName>
    </recommendedName>
</protein>
<dbReference type="GO" id="GO:0005524">
    <property type="term" value="F:ATP binding"/>
    <property type="evidence" value="ECO:0007669"/>
    <property type="project" value="UniProtKB-KW"/>
</dbReference>
<reference evidence="11" key="1">
    <citation type="journal article" date="2017" name="Nat. Commun.">
        <title>The North American bullfrog draft genome provides insight into hormonal regulation of long noncoding RNA.</title>
        <authorList>
            <person name="Hammond S.A."/>
            <person name="Warren R.L."/>
            <person name="Vandervalk B.P."/>
            <person name="Kucuk E."/>
            <person name="Khan H."/>
            <person name="Gibb E.A."/>
            <person name="Pandoh P."/>
            <person name="Kirk H."/>
            <person name="Zhao Y."/>
            <person name="Jones M."/>
            <person name="Mungall A.J."/>
            <person name="Coope R."/>
            <person name="Pleasance S."/>
            <person name="Moore R.A."/>
            <person name="Holt R.A."/>
            <person name="Round J.M."/>
            <person name="Ohora S."/>
            <person name="Walle B.V."/>
            <person name="Veldhoen N."/>
            <person name="Helbing C.C."/>
            <person name="Birol I."/>
        </authorList>
    </citation>
    <scope>NUCLEOTIDE SEQUENCE [LARGE SCALE GENOMIC DNA]</scope>
</reference>
<evidence type="ECO:0000256" key="5">
    <source>
        <dbReference type="ARBA" id="ARBA00022842"/>
    </source>
</evidence>
<evidence type="ECO:0000256" key="4">
    <source>
        <dbReference type="ARBA" id="ARBA00022840"/>
    </source>
</evidence>
<dbReference type="PANTHER" id="PTHR45630:SF2">
    <property type="entry name" value="POLYAMINE-TRANSPORTING ATPASE 13A2"/>
    <property type="match status" value="1"/>
</dbReference>
<feature type="domain" description="Cation-transporting P-type ATPase N-terminal" evidence="9">
    <location>
        <begin position="83"/>
        <end position="122"/>
    </location>
</feature>